<name>A0ABW2CST3_9ACTN</name>
<reference evidence="10" key="1">
    <citation type="journal article" date="2019" name="Int. J. Syst. Evol. Microbiol.">
        <title>The Global Catalogue of Microorganisms (GCM) 10K type strain sequencing project: providing services to taxonomists for standard genome sequencing and annotation.</title>
        <authorList>
            <consortium name="The Broad Institute Genomics Platform"/>
            <consortium name="The Broad Institute Genome Sequencing Center for Infectious Disease"/>
            <person name="Wu L."/>
            <person name="Ma J."/>
        </authorList>
    </citation>
    <scope>NUCLEOTIDE SEQUENCE [LARGE SCALE GENOMIC DNA]</scope>
    <source>
        <strain evidence="10">JCM 3369</strain>
    </source>
</reference>
<dbReference type="PANTHER" id="PTHR42718:SF46">
    <property type="entry name" value="BLR6921 PROTEIN"/>
    <property type="match status" value="1"/>
</dbReference>
<dbReference type="Pfam" id="PF07690">
    <property type="entry name" value="MFS_1"/>
    <property type="match status" value="1"/>
</dbReference>
<organism evidence="9 10">
    <name type="scientific">Actinomadura yumaensis</name>
    <dbReference type="NCBI Taxonomy" id="111807"/>
    <lineage>
        <taxon>Bacteria</taxon>
        <taxon>Bacillati</taxon>
        <taxon>Actinomycetota</taxon>
        <taxon>Actinomycetes</taxon>
        <taxon>Streptosporangiales</taxon>
        <taxon>Thermomonosporaceae</taxon>
        <taxon>Actinomadura</taxon>
    </lineage>
</organism>
<feature type="transmembrane region" description="Helical" evidence="7">
    <location>
        <begin position="57"/>
        <end position="74"/>
    </location>
</feature>
<evidence type="ECO:0000313" key="10">
    <source>
        <dbReference type="Proteomes" id="UP001596380"/>
    </source>
</evidence>
<proteinExistence type="predicted"/>
<dbReference type="RefSeq" id="WP_175250146.1">
    <property type="nucleotide sequence ID" value="NZ_JBHSXE010000001.1"/>
</dbReference>
<dbReference type="InterPro" id="IPR020846">
    <property type="entry name" value="MFS_dom"/>
</dbReference>
<comment type="subcellular location">
    <subcellularLocation>
        <location evidence="1">Cell membrane</location>
        <topology evidence="1">Multi-pass membrane protein</topology>
    </subcellularLocation>
</comment>
<evidence type="ECO:0000256" key="1">
    <source>
        <dbReference type="ARBA" id="ARBA00004651"/>
    </source>
</evidence>
<dbReference type="PROSITE" id="PS00216">
    <property type="entry name" value="SUGAR_TRANSPORT_1"/>
    <property type="match status" value="1"/>
</dbReference>
<keyword evidence="6 7" id="KW-0472">Membrane</keyword>
<feature type="transmembrane region" description="Helical" evidence="7">
    <location>
        <begin position="117"/>
        <end position="135"/>
    </location>
</feature>
<feature type="transmembrane region" description="Helical" evidence="7">
    <location>
        <begin position="340"/>
        <end position="359"/>
    </location>
</feature>
<feature type="transmembrane region" description="Helical" evidence="7">
    <location>
        <begin position="277"/>
        <end position="300"/>
    </location>
</feature>
<evidence type="ECO:0000256" key="5">
    <source>
        <dbReference type="ARBA" id="ARBA00022989"/>
    </source>
</evidence>
<sequence>MSLTTRARAEEARLSARHRLLLVLLLGAQFVLAVDFSILNVALPALGDGLGFSLGGLQWVATAFALPAAGFTLLAGRIADLFGRRLLFVTGLVLLAAGSVVGGLANGPGVLLTGRVLQGLATAVATPAALSLLTTSFPEGPLRQRALGLNGALMSAGFASGAFFGGILTELLSWRWAFLVNAPVAVVLLAATPALVRGDRRDRDVRLDIPGAVTVTAGLLALVYGVTEAGQAGWEDPTALGLVAAGLVLLGAFGAIEAKVGEPLASPRVLARRTVGWGNFGGLFVVAMQTSVIFLLTLYLQDVLGYSPFATGLVFGVPGAVAAAAGFFAPRWIGRVGAHAGLAGSLALMAAANGTLLFLGTDRMWVVLVLIAGAAGIIGNIYGIVAYTLTATSGLPDHEQGLATGLTTMTMQIGMTLGIPLISAVANARTGASRSPGAIVDGLRVAIGVDVALTCAAALLVALFLMRPAHAR</sequence>
<dbReference type="Proteomes" id="UP001596380">
    <property type="component" value="Unassembled WGS sequence"/>
</dbReference>
<comment type="caution">
    <text evidence="9">The sequence shown here is derived from an EMBL/GenBank/DDBJ whole genome shotgun (WGS) entry which is preliminary data.</text>
</comment>
<gene>
    <name evidence="9" type="ORF">ACFQKB_29615</name>
</gene>
<dbReference type="SUPFAM" id="SSF103473">
    <property type="entry name" value="MFS general substrate transporter"/>
    <property type="match status" value="1"/>
</dbReference>
<dbReference type="InterPro" id="IPR011701">
    <property type="entry name" value="MFS"/>
</dbReference>
<feature type="transmembrane region" description="Helical" evidence="7">
    <location>
        <begin position="445"/>
        <end position="466"/>
    </location>
</feature>
<feature type="transmembrane region" description="Helical" evidence="7">
    <location>
        <begin position="365"/>
        <end position="389"/>
    </location>
</feature>
<dbReference type="Gene3D" id="1.20.1250.20">
    <property type="entry name" value="MFS general substrate transporter like domains"/>
    <property type="match status" value="1"/>
</dbReference>
<dbReference type="PANTHER" id="PTHR42718">
    <property type="entry name" value="MAJOR FACILITATOR SUPERFAMILY MULTIDRUG TRANSPORTER MFSC"/>
    <property type="match status" value="1"/>
</dbReference>
<evidence type="ECO:0000256" key="6">
    <source>
        <dbReference type="ARBA" id="ARBA00023136"/>
    </source>
</evidence>
<dbReference type="Gene3D" id="1.20.1720.10">
    <property type="entry name" value="Multidrug resistance protein D"/>
    <property type="match status" value="1"/>
</dbReference>
<dbReference type="CDD" id="cd17321">
    <property type="entry name" value="MFS_MMR_MDR_like"/>
    <property type="match status" value="1"/>
</dbReference>
<feature type="transmembrane region" description="Helical" evidence="7">
    <location>
        <begin position="174"/>
        <end position="195"/>
    </location>
</feature>
<feature type="transmembrane region" description="Helical" evidence="7">
    <location>
        <begin position="306"/>
        <end position="328"/>
    </location>
</feature>
<dbReference type="PRINTS" id="PR01036">
    <property type="entry name" value="TCRTETB"/>
</dbReference>
<feature type="domain" description="Major facilitator superfamily (MFS) profile" evidence="8">
    <location>
        <begin position="21"/>
        <end position="470"/>
    </location>
</feature>
<feature type="transmembrane region" description="Helical" evidence="7">
    <location>
        <begin position="238"/>
        <end position="256"/>
    </location>
</feature>
<evidence type="ECO:0000259" key="8">
    <source>
        <dbReference type="PROSITE" id="PS50850"/>
    </source>
</evidence>
<evidence type="ECO:0000313" key="9">
    <source>
        <dbReference type="EMBL" id="MFC6883950.1"/>
    </source>
</evidence>
<evidence type="ECO:0000256" key="2">
    <source>
        <dbReference type="ARBA" id="ARBA00022448"/>
    </source>
</evidence>
<keyword evidence="2" id="KW-0813">Transport</keyword>
<feature type="transmembrane region" description="Helical" evidence="7">
    <location>
        <begin position="86"/>
        <end position="105"/>
    </location>
</feature>
<protein>
    <submittedName>
        <fullName evidence="9">MFS transporter</fullName>
    </submittedName>
</protein>
<evidence type="ECO:0000256" key="3">
    <source>
        <dbReference type="ARBA" id="ARBA00022475"/>
    </source>
</evidence>
<feature type="transmembrane region" description="Helical" evidence="7">
    <location>
        <begin position="147"/>
        <end position="168"/>
    </location>
</feature>
<keyword evidence="10" id="KW-1185">Reference proteome</keyword>
<evidence type="ECO:0000256" key="7">
    <source>
        <dbReference type="SAM" id="Phobius"/>
    </source>
</evidence>
<keyword evidence="4 7" id="KW-0812">Transmembrane</keyword>
<evidence type="ECO:0000256" key="4">
    <source>
        <dbReference type="ARBA" id="ARBA00022692"/>
    </source>
</evidence>
<dbReference type="EMBL" id="JBHSXS010000023">
    <property type="protein sequence ID" value="MFC6883950.1"/>
    <property type="molecule type" value="Genomic_DNA"/>
</dbReference>
<feature type="transmembrane region" description="Helical" evidence="7">
    <location>
        <begin position="401"/>
        <end position="425"/>
    </location>
</feature>
<dbReference type="InterPro" id="IPR036259">
    <property type="entry name" value="MFS_trans_sf"/>
</dbReference>
<feature type="transmembrane region" description="Helical" evidence="7">
    <location>
        <begin position="207"/>
        <end position="226"/>
    </location>
</feature>
<accession>A0ABW2CST3</accession>
<keyword evidence="5 7" id="KW-1133">Transmembrane helix</keyword>
<keyword evidence="3" id="KW-1003">Cell membrane</keyword>
<dbReference type="PROSITE" id="PS50850">
    <property type="entry name" value="MFS"/>
    <property type="match status" value="1"/>
</dbReference>
<dbReference type="InterPro" id="IPR005829">
    <property type="entry name" value="Sugar_transporter_CS"/>
</dbReference>